<dbReference type="AlphaFoldDB" id="A0AB38Z1I0"/>
<dbReference type="Gene3D" id="3.30.70.100">
    <property type="match status" value="1"/>
</dbReference>
<keyword evidence="2" id="KW-0614">Plasmid</keyword>
<evidence type="ECO:0000313" key="2">
    <source>
        <dbReference type="EMBL" id="WND07567.1"/>
    </source>
</evidence>
<organism evidence="2 4">
    <name type="scientific">Acinetobacter soli</name>
    <dbReference type="NCBI Taxonomy" id="487316"/>
    <lineage>
        <taxon>Bacteria</taxon>
        <taxon>Pseudomonadati</taxon>
        <taxon>Pseudomonadota</taxon>
        <taxon>Gammaproteobacteria</taxon>
        <taxon>Moraxellales</taxon>
        <taxon>Moraxellaceae</taxon>
        <taxon>Acinetobacter</taxon>
    </lineage>
</organism>
<evidence type="ECO:0000313" key="3">
    <source>
        <dbReference type="EMBL" id="WND07579.1"/>
    </source>
</evidence>
<dbReference type="EMBL" id="CP134209">
    <property type="protein sequence ID" value="WND07567.1"/>
    <property type="molecule type" value="Genomic_DNA"/>
</dbReference>
<dbReference type="Pfam" id="PF04940">
    <property type="entry name" value="BLUF"/>
    <property type="match status" value="1"/>
</dbReference>
<feature type="domain" description="BLUF" evidence="1">
    <location>
        <begin position="3"/>
        <end position="97"/>
    </location>
</feature>
<proteinExistence type="predicted"/>
<reference evidence="2" key="1">
    <citation type="submission" date="2023-09" db="EMBL/GenBank/DDBJ databases">
        <title>Acinetobacter soli.</title>
        <authorList>
            <person name="Kim B."/>
            <person name="Kim D."/>
            <person name="Park D."/>
        </authorList>
    </citation>
    <scope>NUCLEOTIDE SEQUENCE</scope>
    <source>
        <strain evidence="2">2023.05</strain>
        <plasmid evidence="2">unnamed3</plasmid>
    </source>
</reference>
<dbReference type="InterPro" id="IPR036046">
    <property type="entry name" value="Acylphosphatase-like_dom_sf"/>
</dbReference>
<name>A0AB38Z1I0_9GAMM</name>
<dbReference type="PROSITE" id="PS50925">
    <property type="entry name" value="BLUF"/>
    <property type="match status" value="1"/>
</dbReference>
<dbReference type="EMBL" id="CP134209">
    <property type="protein sequence ID" value="WND07579.1"/>
    <property type="molecule type" value="Genomic_DNA"/>
</dbReference>
<dbReference type="GO" id="GO:0009882">
    <property type="term" value="F:blue light photoreceptor activity"/>
    <property type="evidence" value="ECO:0007669"/>
    <property type="project" value="InterPro"/>
</dbReference>
<geneLocation type="plasmid" evidence="2 4">
    <name>unnamed3</name>
</geneLocation>
<dbReference type="GO" id="GO:0071949">
    <property type="term" value="F:FAD binding"/>
    <property type="evidence" value="ECO:0007669"/>
    <property type="project" value="InterPro"/>
</dbReference>
<sequence length="150" mass="18095">MQNVRLLYVSKKTNQYPEVKNDLMQILNTAVDFNYRNEITGVLYYGYGYFIQCIEGPKEKIDHLFYEKILKDPRHQNCELLFYIECEDKLFKQWSMKFAPINKDLQKFFIDHHFSNFNPYLLCNKTIPDFINLLVDQPNIDPNKISFYNQ</sequence>
<accession>A0AB38Z1I0</accession>
<dbReference type="Proteomes" id="UP001256400">
    <property type="component" value="Plasmid unnamed3"/>
</dbReference>
<gene>
    <name evidence="3" type="ORF">RHP80_17930</name>
    <name evidence="2" type="ORF">RHP80_17990</name>
</gene>
<dbReference type="SMART" id="SM01034">
    <property type="entry name" value="BLUF"/>
    <property type="match status" value="1"/>
</dbReference>
<dbReference type="RefSeq" id="WP_055414965.1">
    <property type="nucleotide sequence ID" value="NZ_CP134209.1"/>
</dbReference>
<evidence type="ECO:0000259" key="1">
    <source>
        <dbReference type="PROSITE" id="PS50925"/>
    </source>
</evidence>
<dbReference type="InterPro" id="IPR007024">
    <property type="entry name" value="BLUF_domain"/>
</dbReference>
<protein>
    <submittedName>
        <fullName evidence="2">BLUF domain-containing protein</fullName>
    </submittedName>
</protein>
<evidence type="ECO:0000313" key="4">
    <source>
        <dbReference type="Proteomes" id="UP001256400"/>
    </source>
</evidence>
<dbReference type="SUPFAM" id="SSF54975">
    <property type="entry name" value="Acylphosphatase/BLUF domain-like"/>
    <property type="match status" value="1"/>
</dbReference>